<gene>
    <name evidence="12" type="ORF">AMK59_3685</name>
</gene>
<evidence type="ECO:0000256" key="3">
    <source>
        <dbReference type="ARBA" id="ARBA00007658"/>
    </source>
</evidence>
<keyword evidence="4" id="KW-0479">Metal-binding</keyword>
<comment type="catalytic activity">
    <reaction evidence="9">
        <text>N(4)-(alpha-D-Man-(1-&gt;2)-alpha-D-Man-(1-&gt;2)-alpha-D-Man-(1-&gt;3)-[alpha-D-Man-(1-&gt;2)-alpha-D-Man-(1-&gt;3)-[alpha-D-Man-(1-&gt;2)-alpha-D-Man-(1-&gt;6)]-alpha-D-Man-(1-&gt;6)]-beta-D-Man-(1-&gt;4)-beta-D-GlcNAc-(1-&gt;4)-beta-D-GlcNAc)-L-asparaginyl-[protein] (N-glucan mannose isomer 9A1,2,3B1,2,3) + 4 H2O = N(4)-(alpha-D-Man-(1-&gt;3)-[alpha-D-Man-(1-&gt;3)-[alpha-D-Man-(1-&gt;6)]-alpha-D-Man-(1-&gt;6)]-beta-D-Man-(1-&gt;4)-beta-D-GlcNAc-(1-&gt;4)-beta-D-GlcNAc)-L-asparaginyl-[protein] (N-glucan mannose isomer 5A1,2) + 4 beta-D-mannose</text>
        <dbReference type="Rhea" id="RHEA:56008"/>
        <dbReference type="Rhea" id="RHEA-COMP:14356"/>
        <dbReference type="Rhea" id="RHEA-COMP:14367"/>
        <dbReference type="ChEBI" id="CHEBI:15377"/>
        <dbReference type="ChEBI" id="CHEBI:28563"/>
        <dbReference type="ChEBI" id="CHEBI:59087"/>
        <dbReference type="ChEBI" id="CHEBI:139493"/>
        <dbReference type="EC" id="3.2.1.113"/>
    </reaction>
</comment>
<keyword evidence="6" id="KW-0106">Calcium</keyword>
<name>A0A0T6B523_9SCAR</name>
<dbReference type="EC" id="3.2.1.-" evidence="10"/>
<comment type="caution">
    <text evidence="12">The sequence shown here is derived from an EMBL/GenBank/DDBJ whole genome shotgun (WGS) entry which is preliminary data.</text>
</comment>
<evidence type="ECO:0000256" key="11">
    <source>
        <dbReference type="SAM" id="Phobius"/>
    </source>
</evidence>
<keyword evidence="10" id="KW-0326">Glycosidase</keyword>
<evidence type="ECO:0000256" key="9">
    <source>
        <dbReference type="ARBA" id="ARBA00048605"/>
    </source>
</evidence>
<dbReference type="PANTHER" id="PTHR11742">
    <property type="entry name" value="MANNOSYL-OLIGOSACCHARIDE ALPHA-1,2-MANNOSIDASE-RELATED"/>
    <property type="match status" value="1"/>
</dbReference>
<dbReference type="AlphaFoldDB" id="A0A0T6B523"/>
<accession>A0A0T6B523</accession>
<dbReference type="InterPro" id="IPR012341">
    <property type="entry name" value="6hp_glycosidase-like_sf"/>
</dbReference>
<dbReference type="GO" id="GO:0005783">
    <property type="term" value="C:endoplasmic reticulum"/>
    <property type="evidence" value="ECO:0007669"/>
    <property type="project" value="TreeGrafter"/>
</dbReference>
<dbReference type="PRINTS" id="PR00747">
    <property type="entry name" value="GLYHDRLASE47"/>
</dbReference>
<dbReference type="EMBL" id="LJIG01009734">
    <property type="protein sequence ID" value="KRT82488.1"/>
    <property type="molecule type" value="Genomic_DNA"/>
</dbReference>
<keyword evidence="5 10" id="KW-0378">Hydrolase</keyword>
<organism evidence="12 13">
    <name type="scientific">Oryctes borbonicus</name>
    <dbReference type="NCBI Taxonomy" id="1629725"/>
    <lineage>
        <taxon>Eukaryota</taxon>
        <taxon>Metazoa</taxon>
        <taxon>Ecdysozoa</taxon>
        <taxon>Arthropoda</taxon>
        <taxon>Hexapoda</taxon>
        <taxon>Insecta</taxon>
        <taxon>Pterygota</taxon>
        <taxon>Neoptera</taxon>
        <taxon>Endopterygota</taxon>
        <taxon>Coleoptera</taxon>
        <taxon>Polyphaga</taxon>
        <taxon>Scarabaeiformia</taxon>
        <taxon>Scarabaeidae</taxon>
        <taxon>Dynastinae</taxon>
        <taxon>Oryctes</taxon>
    </lineage>
</organism>
<dbReference type="SUPFAM" id="SSF48225">
    <property type="entry name" value="Seven-hairpin glycosidases"/>
    <property type="match status" value="1"/>
</dbReference>
<feature type="transmembrane region" description="Helical" evidence="11">
    <location>
        <begin position="43"/>
        <end position="60"/>
    </location>
</feature>
<keyword evidence="11" id="KW-1133">Transmembrane helix</keyword>
<keyword evidence="13" id="KW-1185">Reference proteome</keyword>
<dbReference type="InterPro" id="IPR050749">
    <property type="entry name" value="Glycosyl_Hydrolase_47"/>
</dbReference>
<evidence type="ECO:0000256" key="8">
    <source>
        <dbReference type="ARBA" id="ARBA00047669"/>
    </source>
</evidence>
<dbReference type="GO" id="GO:0004571">
    <property type="term" value="F:mannosyl-oligosaccharide 1,2-alpha-mannosidase activity"/>
    <property type="evidence" value="ECO:0007669"/>
    <property type="project" value="UniProtKB-EC"/>
</dbReference>
<dbReference type="PANTHER" id="PTHR11742:SF55">
    <property type="entry name" value="ENDOPLASMIC RETICULUM MANNOSYL-OLIGOSACCHARIDE 1,2-ALPHA-MANNOSIDASE"/>
    <property type="match status" value="1"/>
</dbReference>
<dbReference type="GO" id="GO:0005509">
    <property type="term" value="F:calcium ion binding"/>
    <property type="evidence" value="ECO:0007669"/>
    <property type="project" value="InterPro"/>
</dbReference>
<evidence type="ECO:0000256" key="1">
    <source>
        <dbReference type="ARBA" id="ARBA00001913"/>
    </source>
</evidence>
<dbReference type="Pfam" id="PF01532">
    <property type="entry name" value="Glyco_hydro_47"/>
    <property type="match status" value="1"/>
</dbReference>
<dbReference type="OrthoDB" id="8118055at2759"/>
<protein>
    <recommendedName>
        <fullName evidence="10">alpha-1,2-Mannosidase</fullName>
        <ecNumber evidence="10">3.2.1.-</ecNumber>
    </recommendedName>
</protein>
<sequence length="354" mass="40980">MVSVRNEHISVRIPLVNENYNEIHRSKSFWRAWNQLSRFQRSLIYMLVIIFFFMVLYFIPNSDNVILNVEVSDPNPINRNILVGEKERKRDNELDDSQQESHVLEEPKFVDENLNQNKQPQHHNVTNRTFTGPTNDRQRVIVQAFKHAWKGYRKFAWGHDNLKPISAGYSEWFGLGLTIIDSIDTIYIMGLKEEYEEARGWIEKNLHFTNNRDVNLFEVTIRVLGGLLAIYHLTADRMFLNKAVDLGDRLLPCFGTETGIPYSDINLYTMNAHSPKWSPDSSTAEVTTIQLEFRDLSRATGDPKYENAVNKVTEHIHGLHKKDGLVPIFINPSSGQFRSYATITLGARGDSYYE</sequence>
<evidence type="ECO:0000256" key="10">
    <source>
        <dbReference type="RuleBase" id="RU361193"/>
    </source>
</evidence>
<comment type="similarity">
    <text evidence="3 10">Belongs to the glycosyl hydrolase 47 family.</text>
</comment>
<dbReference type="GO" id="GO:0016020">
    <property type="term" value="C:membrane"/>
    <property type="evidence" value="ECO:0007669"/>
    <property type="project" value="InterPro"/>
</dbReference>
<dbReference type="Gene3D" id="1.50.10.10">
    <property type="match status" value="1"/>
</dbReference>
<evidence type="ECO:0000256" key="2">
    <source>
        <dbReference type="ARBA" id="ARBA00004922"/>
    </source>
</evidence>
<comment type="catalytic activity">
    <reaction evidence="8">
        <text>N(4)-(alpha-D-Man-(1-&gt;2)-alpha-D-Man-(1-&gt;2)-alpha-D-Man-(1-&gt;3)-[alpha-D-Man-(1-&gt;3)-[alpha-D-Man-(1-&gt;2)-alpha-D-Man-(1-&gt;6)]-alpha-D-Man-(1-&gt;6)]-beta-D-Man-(1-&gt;4)-beta-D-GlcNAc-(1-&gt;4)-beta-D-GlcNAc)-L-asparaginyl-[protein] (N-glucan mannose isomer 8A1,2,3B1,3) + 3 H2O = N(4)-(alpha-D-Man-(1-&gt;3)-[alpha-D-Man-(1-&gt;3)-[alpha-D-Man-(1-&gt;6)]-alpha-D-Man-(1-&gt;6)]-beta-D-Man-(1-&gt;4)-beta-D-GlcNAc-(1-&gt;4)-beta-D-GlcNAc)-L-asparaginyl-[protein] (N-glucan mannose isomer 5A1,2) + 3 beta-D-mannose</text>
        <dbReference type="Rhea" id="RHEA:56028"/>
        <dbReference type="Rhea" id="RHEA-COMP:14358"/>
        <dbReference type="Rhea" id="RHEA-COMP:14367"/>
        <dbReference type="ChEBI" id="CHEBI:15377"/>
        <dbReference type="ChEBI" id="CHEBI:28563"/>
        <dbReference type="ChEBI" id="CHEBI:59087"/>
        <dbReference type="ChEBI" id="CHEBI:60628"/>
        <dbReference type="EC" id="3.2.1.113"/>
    </reaction>
</comment>
<dbReference type="GO" id="GO:0005975">
    <property type="term" value="P:carbohydrate metabolic process"/>
    <property type="evidence" value="ECO:0007669"/>
    <property type="project" value="InterPro"/>
</dbReference>
<comment type="pathway">
    <text evidence="2">Protein modification; protein glycosylation.</text>
</comment>
<evidence type="ECO:0000256" key="6">
    <source>
        <dbReference type="ARBA" id="ARBA00022837"/>
    </source>
</evidence>
<keyword evidence="11" id="KW-0472">Membrane</keyword>
<feature type="non-terminal residue" evidence="12">
    <location>
        <position position="354"/>
    </location>
</feature>
<proteinExistence type="inferred from homology"/>
<evidence type="ECO:0000256" key="5">
    <source>
        <dbReference type="ARBA" id="ARBA00022801"/>
    </source>
</evidence>
<comment type="cofactor">
    <cofactor evidence="1">
        <name>Ca(2+)</name>
        <dbReference type="ChEBI" id="CHEBI:29108"/>
    </cofactor>
</comment>
<evidence type="ECO:0000256" key="7">
    <source>
        <dbReference type="ARBA" id="ARBA00023157"/>
    </source>
</evidence>
<keyword evidence="11" id="KW-0812">Transmembrane</keyword>
<dbReference type="InterPro" id="IPR036026">
    <property type="entry name" value="Seven-hairpin_glycosidases"/>
</dbReference>
<keyword evidence="7" id="KW-1015">Disulfide bond</keyword>
<dbReference type="Proteomes" id="UP000051574">
    <property type="component" value="Unassembled WGS sequence"/>
</dbReference>
<evidence type="ECO:0000313" key="13">
    <source>
        <dbReference type="Proteomes" id="UP000051574"/>
    </source>
</evidence>
<reference evidence="12 13" key="1">
    <citation type="submission" date="2015-09" db="EMBL/GenBank/DDBJ databases">
        <title>Draft genome of the scarab beetle Oryctes borbonicus.</title>
        <authorList>
            <person name="Meyer J.M."/>
            <person name="Markov G.V."/>
            <person name="Baskaran P."/>
            <person name="Herrmann M."/>
            <person name="Sommer R.J."/>
            <person name="Roedelsperger C."/>
        </authorList>
    </citation>
    <scope>NUCLEOTIDE SEQUENCE [LARGE SCALE GENOMIC DNA]</scope>
    <source>
        <strain evidence="12">OB123</strain>
        <tissue evidence="12">Whole animal</tissue>
    </source>
</reference>
<evidence type="ECO:0000256" key="4">
    <source>
        <dbReference type="ARBA" id="ARBA00022723"/>
    </source>
</evidence>
<evidence type="ECO:0000313" key="12">
    <source>
        <dbReference type="EMBL" id="KRT82488.1"/>
    </source>
</evidence>
<dbReference type="InterPro" id="IPR001382">
    <property type="entry name" value="Glyco_hydro_47"/>
</dbReference>